<name>A0AAV1XRN0_LUPLU</name>
<dbReference type="GO" id="GO:0070042">
    <property type="term" value="F:rRNA (uridine-N3-)-methyltransferase activity"/>
    <property type="evidence" value="ECO:0007669"/>
    <property type="project" value="InterPro"/>
</dbReference>
<reference evidence="2 3" key="1">
    <citation type="submission" date="2024-03" db="EMBL/GenBank/DDBJ databases">
        <authorList>
            <person name="Martinez-Hernandez J."/>
        </authorList>
    </citation>
    <scope>NUCLEOTIDE SEQUENCE [LARGE SCALE GENOMIC DNA]</scope>
</reference>
<dbReference type="GO" id="GO:0005737">
    <property type="term" value="C:cytoplasm"/>
    <property type="evidence" value="ECO:0007669"/>
    <property type="project" value="TreeGrafter"/>
</dbReference>
<accession>A0AAV1XRN0</accession>
<dbReference type="PANTHER" id="PTHR11538:SF89">
    <property type="entry name" value="PROTEIN, PUTATIVE (DUF2431)-RELATED"/>
    <property type="match status" value="1"/>
</dbReference>
<sequence length="159" mass="18475">MAPTRFKFILSPPFSCDTMEEKFTINYDSNLDKILLVGEGDFSFALSLARKFGTAKDMVATSLDSIVDVHTMSVHQGLQWNYFNLIVFNYPHAGFTYRECDPQQIELHKKLVRAFFRSAKFMIKRSGLIHVTHKRGYPFSEWKIKELALLEGLIFIREE</sequence>
<dbReference type="EMBL" id="CAXHTB010000017">
    <property type="protein sequence ID" value="CAL0323948.1"/>
    <property type="molecule type" value="Genomic_DNA"/>
</dbReference>
<protein>
    <recommendedName>
        <fullName evidence="1">25S rRNA (uridine-N(3))-methyltransferase BMT5-like domain-containing protein</fullName>
    </recommendedName>
</protein>
<evidence type="ECO:0000259" key="1">
    <source>
        <dbReference type="Pfam" id="PF10354"/>
    </source>
</evidence>
<proteinExistence type="predicted"/>
<keyword evidence="3" id="KW-1185">Reference proteome</keyword>
<comment type="caution">
    <text evidence="2">The sequence shown here is derived from an EMBL/GenBank/DDBJ whole genome shotgun (WGS) entry which is preliminary data.</text>
</comment>
<feature type="domain" description="25S rRNA (uridine-N(3))-methyltransferase BMT5-like" evidence="1">
    <location>
        <begin position="67"/>
        <end position="157"/>
    </location>
</feature>
<evidence type="ECO:0000313" key="3">
    <source>
        <dbReference type="Proteomes" id="UP001497480"/>
    </source>
</evidence>
<dbReference type="GO" id="GO:0070475">
    <property type="term" value="P:rRNA base methylation"/>
    <property type="evidence" value="ECO:0007669"/>
    <property type="project" value="InterPro"/>
</dbReference>
<gene>
    <name evidence="2" type="ORF">LLUT_LOCUS25008</name>
</gene>
<feature type="domain" description="25S rRNA (uridine-N(3))-methyltransferase BMT5-like" evidence="1">
    <location>
        <begin position="35"/>
        <end position="65"/>
    </location>
</feature>
<dbReference type="PANTHER" id="PTHR11538">
    <property type="entry name" value="PHENYLALANYL-TRNA SYNTHETASE"/>
    <property type="match status" value="1"/>
</dbReference>
<dbReference type="Proteomes" id="UP001497480">
    <property type="component" value="Unassembled WGS sequence"/>
</dbReference>
<dbReference type="InterPro" id="IPR019446">
    <property type="entry name" value="BMT5-like"/>
</dbReference>
<dbReference type="AlphaFoldDB" id="A0AAV1XRN0"/>
<dbReference type="Pfam" id="PF10354">
    <property type="entry name" value="BMT5-like"/>
    <property type="match status" value="2"/>
</dbReference>
<organism evidence="2 3">
    <name type="scientific">Lupinus luteus</name>
    <name type="common">European yellow lupine</name>
    <dbReference type="NCBI Taxonomy" id="3873"/>
    <lineage>
        <taxon>Eukaryota</taxon>
        <taxon>Viridiplantae</taxon>
        <taxon>Streptophyta</taxon>
        <taxon>Embryophyta</taxon>
        <taxon>Tracheophyta</taxon>
        <taxon>Spermatophyta</taxon>
        <taxon>Magnoliopsida</taxon>
        <taxon>eudicotyledons</taxon>
        <taxon>Gunneridae</taxon>
        <taxon>Pentapetalae</taxon>
        <taxon>rosids</taxon>
        <taxon>fabids</taxon>
        <taxon>Fabales</taxon>
        <taxon>Fabaceae</taxon>
        <taxon>Papilionoideae</taxon>
        <taxon>50 kb inversion clade</taxon>
        <taxon>genistoids sensu lato</taxon>
        <taxon>core genistoids</taxon>
        <taxon>Genisteae</taxon>
        <taxon>Lupinus</taxon>
    </lineage>
</organism>
<evidence type="ECO:0000313" key="2">
    <source>
        <dbReference type="EMBL" id="CAL0323948.1"/>
    </source>
</evidence>